<keyword evidence="4" id="KW-0808">Transferase</keyword>
<accession>A0A0E3ZUZ3</accession>
<dbReference type="InterPro" id="IPR005467">
    <property type="entry name" value="His_kinase_dom"/>
</dbReference>
<dbReference type="InterPro" id="IPR003594">
    <property type="entry name" value="HATPase_dom"/>
</dbReference>
<evidence type="ECO:0000256" key="6">
    <source>
        <dbReference type="ARBA" id="ARBA00023012"/>
    </source>
</evidence>
<name>A0A0E3ZUZ3_9BACT</name>
<dbReference type="RefSeq" id="WP_046376414.1">
    <property type="nucleotide sequence ID" value="NZ_CP010429.1"/>
</dbReference>
<evidence type="ECO:0000256" key="1">
    <source>
        <dbReference type="ARBA" id="ARBA00000085"/>
    </source>
</evidence>
<evidence type="ECO:0000313" key="9">
    <source>
        <dbReference type="EMBL" id="AKD54813.1"/>
    </source>
</evidence>
<dbReference type="InterPro" id="IPR036097">
    <property type="entry name" value="HisK_dim/P_sf"/>
</dbReference>
<dbReference type="PROSITE" id="PS50109">
    <property type="entry name" value="HIS_KIN"/>
    <property type="match status" value="1"/>
</dbReference>
<evidence type="ECO:0000256" key="5">
    <source>
        <dbReference type="ARBA" id="ARBA00022777"/>
    </source>
</evidence>
<dbReference type="GO" id="GO:0000155">
    <property type="term" value="F:phosphorelay sensor kinase activity"/>
    <property type="evidence" value="ECO:0007669"/>
    <property type="project" value="InterPro"/>
</dbReference>
<feature type="region of interest" description="Disordered" evidence="7">
    <location>
        <begin position="357"/>
        <end position="382"/>
    </location>
</feature>
<dbReference type="Gene3D" id="1.10.287.130">
    <property type="match status" value="1"/>
</dbReference>
<evidence type="ECO:0000313" key="10">
    <source>
        <dbReference type="Proteomes" id="UP000033054"/>
    </source>
</evidence>
<comment type="catalytic activity">
    <reaction evidence="1">
        <text>ATP + protein L-histidine = ADP + protein N-phospho-L-histidine.</text>
        <dbReference type="EC" id="2.7.13.3"/>
    </reaction>
</comment>
<dbReference type="InterPro" id="IPR003661">
    <property type="entry name" value="HisK_dim/P_dom"/>
</dbReference>
<dbReference type="SMART" id="SM00387">
    <property type="entry name" value="HATPase_c"/>
    <property type="match status" value="1"/>
</dbReference>
<dbReference type="CDD" id="cd00082">
    <property type="entry name" value="HisKA"/>
    <property type="match status" value="1"/>
</dbReference>
<protein>
    <recommendedName>
        <fullName evidence="2">histidine kinase</fullName>
        <ecNumber evidence="2">2.7.13.3</ecNumber>
    </recommendedName>
</protein>
<dbReference type="Pfam" id="PF02518">
    <property type="entry name" value="HATPase_c"/>
    <property type="match status" value="1"/>
</dbReference>
<dbReference type="STRING" id="1379870.SD10_07730"/>
<keyword evidence="10" id="KW-1185">Reference proteome</keyword>
<keyword evidence="6" id="KW-0902">Two-component regulatory system</keyword>
<dbReference type="EMBL" id="CP010429">
    <property type="protein sequence ID" value="AKD54813.1"/>
    <property type="molecule type" value="Genomic_DNA"/>
</dbReference>
<dbReference type="SMART" id="SM00388">
    <property type="entry name" value="HisKA"/>
    <property type="match status" value="1"/>
</dbReference>
<dbReference type="PRINTS" id="PR00344">
    <property type="entry name" value="BCTRLSENSOR"/>
</dbReference>
<dbReference type="AlphaFoldDB" id="A0A0E3ZUZ3"/>
<dbReference type="OrthoDB" id="9764438at2"/>
<dbReference type="PANTHER" id="PTHR43711:SF1">
    <property type="entry name" value="HISTIDINE KINASE 1"/>
    <property type="match status" value="1"/>
</dbReference>
<dbReference type="KEGG" id="srd:SD10_07730"/>
<evidence type="ECO:0000256" key="4">
    <source>
        <dbReference type="ARBA" id="ARBA00022679"/>
    </source>
</evidence>
<dbReference type="Pfam" id="PF00512">
    <property type="entry name" value="HisKA"/>
    <property type="match status" value="1"/>
</dbReference>
<proteinExistence type="predicted"/>
<evidence type="ECO:0000256" key="3">
    <source>
        <dbReference type="ARBA" id="ARBA00022553"/>
    </source>
</evidence>
<evidence type="ECO:0000256" key="2">
    <source>
        <dbReference type="ARBA" id="ARBA00012438"/>
    </source>
</evidence>
<keyword evidence="3" id="KW-0597">Phosphoprotein</keyword>
<dbReference type="PANTHER" id="PTHR43711">
    <property type="entry name" value="TWO-COMPONENT HISTIDINE KINASE"/>
    <property type="match status" value="1"/>
</dbReference>
<evidence type="ECO:0000259" key="8">
    <source>
        <dbReference type="PROSITE" id="PS50109"/>
    </source>
</evidence>
<dbReference type="InterPro" id="IPR004358">
    <property type="entry name" value="Sig_transdc_His_kin-like_C"/>
</dbReference>
<dbReference type="InterPro" id="IPR050736">
    <property type="entry name" value="Sensor_HK_Regulatory"/>
</dbReference>
<evidence type="ECO:0000256" key="7">
    <source>
        <dbReference type="SAM" id="MobiDB-lite"/>
    </source>
</evidence>
<dbReference type="SUPFAM" id="SSF47384">
    <property type="entry name" value="Homodimeric domain of signal transducing histidine kinase"/>
    <property type="match status" value="1"/>
</dbReference>
<dbReference type="PATRIC" id="fig|1379870.5.peg.1678"/>
<dbReference type="SUPFAM" id="SSF55874">
    <property type="entry name" value="ATPase domain of HSP90 chaperone/DNA topoisomerase II/histidine kinase"/>
    <property type="match status" value="1"/>
</dbReference>
<feature type="domain" description="Histidine kinase" evidence="8">
    <location>
        <begin position="183"/>
        <end position="436"/>
    </location>
</feature>
<reference evidence="9 10" key="1">
    <citation type="journal article" date="2014" name="Curr. Microbiol.">
        <title>Spirosoma radiotolerans sp. nov., a gamma-radiation-resistant bacterium isolated from gamma ray-irradiated soil.</title>
        <authorList>
            <person name="Lee J.J."/>
            <person name="Srinivasan S."/>
            <person name="Lim S."/>
            <person name="Joe M."/>
            <person name="Im S."/>
            <person name="Bae S.I."/>
            <person name="Park K.R."/>
            <person name="Han J.H."/>
            <person name="Park S.H."/>
            <person name="Joo B.M."/>
            <person name="Park S.J."/>
            <person name="Kim M.K."/>
        </authorList>
    </citation>
    <scope>NUCLEOTIDE SEQUENCE [LARGE SCALE GENOMIC DNA]</scope>
    <source>
        <strain evidence="9 10">DG5A</strain>
    </source>
</reference>
<gene>
    <name evidence="9" type="ORF">SD10_07730</name>
</gene>
<dbReference type="Gene3D" id="3.30.565.10">
    <property type="entry name" value="Histidine kinase-like ATPase, C-terminal domain"/>
    <property type="match status" value="1"/>
</dbReference>
<organism evidence="9 10">
    <name type="scientific">Spirosoma radiotolerans</name>
    <dbReference type="NCBI Taxonomy" id="1379870"/>
    <lineage>
        <taxon>Bacteria</taxon>
        <taxon>Pseudomonadati</taxon>
        <taxon>Bacteroidota</taxon>
        <taxon>Cytophagia</taxon>
        <taxon>Cytophagales</taxon>
        <taxon>Cytophagaceae</taxon>
        <taxon>Spirosoma</taxon>
    </lineage>
</organism>
<keyword evidence="5 9" id="KW-0418">Kinase</keyword>
<sequence>MAAFSSNHPQSVTDLVTFLFNRRETLLNNWRTACEADASLKKISTLTREEFNNLIPSILESLEQQLMGQPVQTDPVLAAKSHGLQRWQKSLSLVNLLSEYNHLLMALFNELKLFRQVFPQSDPDIVLQAQQHIMLLMTQTLGGSVVKHDELQRLEAANRAASLEAALQGMEDLARQRGDMLRTSSHDLRSGLGLSIGAASILQMDDLSSEERQQYIDMLNRNLARVQSLLTGLMDLARLEAGREPLDIEEFDVASLLTELVDSAQPMAQENGIILRADGLEALLVKTDRLKIHRIAQNLLVNALIYTPSSSSRPGMVSVSWSAENDWRWVFSVQDSGPGLPAGVMDLFHKQLRPTVEPTSVLSPEEAQPIEPMPNSRQDLPADPLRGERANAYGKHGEGVGLQIVKRLCESVGASVEIESVAGRGTLVRVRMLMQQPV</sequence>
<dbReference type="EC" id="2.7.13.3" evidence="2"/>
<dbReference type="InterPro" id="IPR036890">
    <property type="entry name" value="HATPase_C_sf"/>
</dbReference>
<dbReference type="Proteomes" id="UP000033054">
    <property type="component" value="Chromosome"/>
</dbReference>
<dbReference type="HOGENOM" id="CLU_634467_0_0_10"/>